<name>A0AAV8UFL5_9RHOD</name>
<reference evidence="10 11" key="1">
    <citation type="journal article" date="2023" name="Nat. Commun.">
        <title>Origin of minicircular mitochondrial genomes in red algae.</title>
        <authorList>
            <person name="Lee Y."/>
            <person name="Cho C.H."/>
            <person name="Lee Y.M."/>
            <person name="Park S.I."/>
            <person name="Yang J.H."/>
            <person name="West J.A."/>
            <person name="Bhattacharya D."/>
            <person name="Yoon H.S."/>
        </authorList>
    </citation>
    <scope>NUCLEOTIDE SEQUENCE [LARGE SCALE GENOMIC DNA]</scope>
    <source>
        <strain evidence="10 11">CCMP1338</strain>
        <tissue evidence="10">Whole cell</tissue>
    </source>
</reference>
<dbReference type="PROSITE" id="PS51352">
    <property type="entry name" value="THIOREDOXIN_2"/>
    <property type="match status" value="1"/>
</dbReference>
<keyword evidence="3" id="KW-0963">Cytoplasm</keyword>
<evidence type="ECO:0000256" key="2">
    <source>
        <dbReference type="ARBA" id="ARBA00004496"/>
    </source>
</evidence>
<protein>
    <recommendedName>
        <fullName evidence="6">Thioredoxin</fullName>
    </recommendedName>
</protein>
<dbReference type="Proteomes" id="UP001157974">
    <property type="component" value="Unassembled WGS sequence"/>
</dbReference>
<sequence>MGVQKITSMEEYMAAIDSENLTVIDFYAVWCGPCKVMSPEVEKASEDPENLRKGVKFYQVDVDELTDVARKAEISAMPTFHFHKGGKKVFEQVGAQVSMFHTNVESYR</sequence>
<dbReference type="PRINTS" id="PR00421">
    <property type="entry name" value="THIOREDOXIN"/>
</dbReference>
<dbReference type="InterPro" id="IPR050620">
    <property type="entry name" value="Thioredoxin_H-type-like"/>
</dbReference>
<evidence type="ECO:0000256" key="5">
    <source>
        <dbReference type="ARBA" id="ARBA00038353"/>
    </source>
</evidence>
<dbReference type="InterPro" id="IPR013766">
    <property type="entry name" value="Thioredoxin_domain"/>
</dbReference>
<dbReference type="GO" id="GO:0005737">
    <property type="term" value="C:cytoplasm"/>
    <property type="evidence" value="ECO:0007669"/>
    <property type="project" value="UniProtKB-SubCell"/>
</dbReference>
<gene>
    <name evidence="10" type="ORF">NDN08_000104</name>
</gene>
<dbReference type="AlphaFoldDB" id="A0AAV8UFL5"/>
<evidence type="ECO:0000313" key="10">
    <source>
        <dbReference type="EMBL" id="KAJ8900804.1"/>
    </source>
</evidence>
<feature type="domain" description="Thioredoxin" evidence="9">
    <location>
        <begin position="1"/>
        <end position="108"/>
    </location>
</feature>
<organism evidence="10 11">
    <name type="scientific">Rhodosorus marinus</name>
    <dbReference type="NCBI Taxonomy" id="101924"/>
    <lineage>
        <taxon>Eukaryota</taxon>
        <taxon>Rhodophyta</taxon>
        <taxon>Stylonematophyceae</taxon>
        <taxon>Stylonematales</taxon>
        <taxon>Stylonemataceae</taxon>
        <taxon>Rhodosorus</taxon>
    </lineage>
</organism>
<evidence type="ECO:0000256" key="1">
    <source>
        <dbReference type="ARBA" id="ARBA00003318"/>
    </source>
</evidence>
<dbReference type="EMBL" id="JAMWBK010000013">
    <property type="protein sequence ID" value="KAJ8900804.1"/>
    <property type="molecule type" value="Genomic_DNA"/>
</dbReference>
<comment type="function">
    <text evidence="1">Participates in various redox reactions through the reversible oxidation of its active center dithiol to a disulfide and catalyzes dithiol-disulfide exchange reactions.</text>
</comment>
<evidence type="ECO:0000256" key="7">
    <source>
        <dbReference type="PIRSR" id="PIRSR000077-1"/>
    </source>
</evidence>
<feature type="active site" description="Nucleophile" evidence="7">
    <location>
        <position position="34"/>
    </location>
</feature>
<comment type="subcellular location">
    <subcellularLocation>
        <location evidence="2">Cytoplasm</location>
    </subcellularLocation>
</comment>
<feature type="site" description="Deprotonates C-terminal active site Cys" evidence="7">
    <location>
        <position position="25"/>
    </location>
</feature>
<evidence type="ECO:0000256" key="6">
    <source>
        <dbReference type="PIRNR" id="PIRNR000077"/>
    </source>
</evidence>
<dbReference type="PANTHER" id="PTHR10438:SF468">
    <property type="entry name" value="THIOREDOXIN-1-RELATED"/>
    <property type="match status" value="1"/>
</dbReference>
<dbReference type="InterPro" id="IPR017937">
    <property type="entry name" value="Thioredoxin_CS"/>
</dbReference>
<feature type="site" description="Contributes to redox potential value" evidence="7">
    <location>
        <position position="33"/>
    </location>
</feature>
<dbReference type="PIRSF" id="PIRSF000077">
    <property type="entry name" value="Thioredoxin"/>
    <property type="match status" value="1"/>
</dbReference>
<evidence type="ECO:0000259" key="9">
    <source>
        <dbReference type="PROSITE" id="PS51352"/>
    </source>
</evidence>
<evidence type="ECO:0000256" key="4">
    <source>
        <dbReference type="ARBA" id="ARBA00023157"/>
    </source>
</evidence>
<feature type="active site" description="Nucleophile" evidence="7">
    <location>
        <position position="31"/>
    </location>
</feature>
<dbReference type="CDD" id="cd02947">
    <property type="entry name" value="TRX_family"/>
    <property type="match status" value="1"/>
</dbReference>
<evidence type="ECO:0000313" key="11">
    <source>
        <dbReference type="Proteomes" id="UP001157974"/>
    </source>
</evidence>
<comment type="similarity">
    <text evidence="5">Belongs to the thioredoxin family. Plant H-type subfamily.</text>
</comment>
<dbReference type="PANTHER" id="PTHR10438">
    <property type="entry name" value="THIOREDOXIN"/>
    <property type="match status" value="1"/>
</dbReference>
<accession>A0AAV8UFL5</accession>
<proteinExistence type="inferred from homology"/>
<dbReference type="Pfam" id="PF00085">
    <property type="entry name" value="Thioredoxin"/>
    <property type="match status" value="1"/>
</dbReference>
<dbReference type="InterPro" id="IPR036249">
    <property type="entry name" value="Thioredoxin-like_sf"/>
</dbReference>
<comment type="caution">
    <text evidence="10">The sequence shown here is derived from an EMBL/GenBank/DDBJ whole genome shotgun (WGS) entry which is preliminary data.</text>
</comment>
<keyword evidence="11" id="KW-1185">Reference proteome</keyword>
<evidence type="ECO:0000256" key="8">
    <source>
        <dbReference type="PIRSR" id="PIRSR000077-4"/>
    </source>
</evidence>
<evidence type="ECO:0000256" key="3">
    <source>
        <dbReference type="ARBA" id="ARBA00022490"/>
    </source>
</evidence>
<keyword evidence="4 8" id="KW-1015">Disulfide bond</keyword>
<keyword evidence="8" id="KW-0676">Redox-active center</keyword>
<feature type="site" description="Contributes to redox potential value" evidence="7">
    <location>
        <position position="32"/>
    </location>
</feature>
<dbReference type="PROSITE" id="PS00194">
    <property type="entry name" value="THIOREDOXIN_1"/>
    <property type="match status" value="1"/>
</dbReference>
<dbReference type="Gene3D" id="3.40.30.10">
    <property type="entry name" value="Glutaredoxin"/>
    <property type="match status" value="1"/>
</dbReference>
<dbReference type="GO" id="GO:0015035">
    <property type="term" value="F:protein-disulfide reductase activity"/>
    <property type="evidence" value="ECO:0007669"/>
    <property type="project" value="InterPro"/>
</dbReference>
<dbReference type="SUPFAM" id="SSF52833">
    <property type="entry name" value="Thioredoxin-like"/>
    <property type="match status" value="1"/>
</dbReference>
<dbReference type="InterPro" id="IPR005746">
    <property type="entry name" value="Thioredoxin"/>
</dbReference>
<feature type="disulfide bond" description="Redox-active" evidence="8">
    <location>
        <begin position="31"/>
        <end position="34"/>
    </location>
</feature>